<dbReference type="InterPro" id="IPR045054">
    <property type="entry name" value="P4HA-like"/>
</dbReference>
<comment type="cofactor">
    <cofactor evidence="1">
        <name>L-ascorbate</name>
        <dbReference type="ChEBI" id="CHEBI:38290"/>
    </cofactor>
</comment>
<keyword evidence="3" id="KW-0847">Vitamin C</keyword>
<evidence type="ECO:0000256" key="6">
    <source>
        <dbReference type="ARBA" id="ARBA00023004"/>
    </source>
</evidence>
<dbReference type="GO" id="GO:0016705">
    <property type="term" value="F:oxidoreductase activity, acting on paired donors, with incorporation or reduction of molecular oxygen"/>
    <property type="evidence" value="ECO:0007669"/>
    <property type="project" value="InterPro"/>
</dbReference>
<dbReference type="PROSITE" id="PS51471">
    <property type="entry name" value="FE2OG_OXY"/>
    <property type="match status" value="1"/>
</dbReference>
<dbReference type="SMART" id="SM00702">
    <property type="entry name" value="P4Hc"/>
    <property type="match status" value="1"/>
</dbReference>
<dbReference type="GO" id="GO:0051213">
    <property type="term" value="F:dioxygenase activity"/>
    <property type="evidence" value="ECO:0007669"/>
    <property type="project" value="UniProtKB-KW"/>
</dbReference>
<comment type="caution">
    <text evidence="8">The sequence shown here is derived from an EMBL/GenBank/DDBJ whole genome shotgun (WGS) entry which is preliminary data.</text>
</comment>
<dbReference type="GO" id="GO:0005506">
    <property type="term" value="F:iron ion binding"/>
    <property type="evidence" value="ECO:0007669"/>
    <property type="project" value="InterPro"/>
</dbReference>
<keyword evidence="6" id="KW-0408">Iron</keyword>
<dbReference type="AlphaFoldDB" id="A0A418WRK3"/>
<keyword evidence="4" id="KW-0223">Dioxygenase</keyword>
<proteinExistence type="predicted"/>
<dbReference type="Gene3D" id="2.60.120.620">
    <property type="entry name" value="q2cbj1_9rhob like domain"/>
    <property type="match status" value="1"/>
</dbReference>
<keyword evidence="2" id="KW-0479">Metal-binding</keyword>
<dbReference type="RefSeq" id="WP_119760393.1">
    <property type="nucleotide sequence ID" value="NZ_QYUM01000002.1"/>
</dbReference>
<evidence type="ECO:0000256" key="2">
    <source>
        <dbReference type="ARBA" id="ARBA00022723"/>
    </source>
</evidence>
<accession>A0A418WRK3</accession>
<sequence>MTGAAEDDDYEAGPPSQRLAQIGEIVAARLTAAQGVQTIPVDGIEMFVRPDFLTVEECARLIAMIDTDSQPSSLFSEGADNSFRTSHSCNLDRWDEEVEAIDIRVCELMGIDPSHGETLQGQRYRMGQEFKPHHDFFHINQSYWADMEATGGQRSWTAMIYLNMPEAGGATDFPMAGISVNPRSGLLLAWNNMGPNGAPNLRTLHAGAPVIAGTKYIVTKWFRERPWI</sequence>
<keyword evidence="5" id="KW-0560">Oxidoreductase</keyword>
<feature type="domain" description="Fe2OG dioxygenase" evidence="7">
    <location>
        <begin position="115"/>
        <end position="224"/>
    </location>
</feature>
<name>A0A418WRK3_9SPHN</name>
<dbReference type="InterPro" id="IPR005123">
    <property type="entry name" value="Oxoglu/Fe-dep_dioxygenase_dom"/>
</dbReference>
<evidence type="ECO:0000313" key="8">
    <source>
        <dbReference type="EMBL" id="RJF93884.1"/>
    </source>
</evidence>
<protein>
    <submittedName>
        <fullName evidence="8">2OG-Fe(II) oxygenase</fullName>
    </submittedName>
</protein>
<reference evidence="8 9" key="1">
    <citation type="submission" date="2018-09" db="EMBL/GenBank/DDBJ databases">
        <authorList>
            <person name="Zhu H."/>
        </authorList>
    </citation>
    <scope>NUCLEOTIDE SEQUENCE [LARGE SCALE GENOMIC DNA]</scope>
    <source>
        <strain evidence="8 9">K2R01-6</strain>
    </source>
</reference>
<dbReference type="PANTHER" id="PTHR10869">
    <property type="entry name" value="PROLYL 4-HYDROXYLASE ALPHA SUBUNIT"/>
    <property type="match status" value="1"/>
</dbReference>
<dbReference type="Pfam" id="PF13640">
    <property type="entry name" value="2OG-FeII_Oxy_3"/>
    <property type="match status" value="1"/>
</dbReference>
<dbReference type="InterPro" id="IPR006620">
    <property type="entry name" value="Pro_4_hyd_alph"/>
</dbReference>
<organism evidence="8 9">
    <name type="scientific">Sphingomonas cavernae</name>
    <dbReference type="NCBI Taxonomy" id="2320861"/>
    <lineage>
        <taxon>Bacteria</taxon>
        <taxon>Pseudomonadati</taxon>
        <taxon>Pseudomonadota</taxon>
        <taxon>Alphaproteobacteria</taxon>
        <taxon>Sphingomonadales</taxon>
        <taxon>Sphingomonadaceae</taxon>
        <taxon>Sphingomonas</taxon>
    </lineage>
</organism>
<dbReference type="OrthoDB" id="269774at2"/>
<evidence type="ECO:0000256" key="1">
    <source>
        <dbReference type="ARBA" id="ARBA00001961"/>
    </source>
</evidence>
<dbReference type="InterPro" id="IPR044862">
    <property type="entry name" value="Pro_4_hyd_alph_FE2OG_OXY"/>
</dbReference>
<dbReference type="PANTHER" id="PTHR10869:SF246">
    <property type="entry name" value="TRANSMEMBRANE PROLYL 4-HYDROXYLASE"/>
    <property type="match status" value="1"/>
</dbReference>
<evidence type="ECO:0000256" key="4">
    <source>
        <dbReference type="ARBA" id="ARBA00022964"/>
    </source>
</evidence>
<dbReference type="EMBL" id="QYUM01000002">
    <property type="protein sequence ID" value="RJF93884.1"/>
    <property type="molecule type" value="Genomic_DNA"/>
</dbReference>
<evidence type="ECO:0000256" key="5">
    <source>
        <dbReference type="ARBA" id="ARBA00023002"/>
    </source>
</evidence>
<keyword evidence="9" id="KW-1185">Reference proteome</keyword>
<evidence type="ECO:0000313" key="9">
    <source>
        <dbReference type="Proteomes" id="UP000286100"/>
    </source>
</evidence>
<evidence type="ECO:0000256" key="3">
    <source>
        <dbReference type="ARBA" id="ARBA00022896"/>
    </source>
</evidence>
<gene>
    <name evidence="8" type="ORF">D3876_06265</name>
</gene>
<evidence type="ECO:0000259" key="7">
    <source>
        <dbReference type="PROSITE" id="PS51471"/>
    </source>
</evidence>
<dbReference type="GO" id="GO:0031418">
    <property type="term" value="F:L-ascorbic acid binding"/>
    <property type="evidence" value="ECO:0007669"/>
    <property type="project" value="UniProtKB-KW"/>
</dbReference>
<dbReference type="Proteomes" id="UP000286100">
    <property type="component" value="Unassembled WGS sequence"/>
</dbReference>